<dbReference type="InterPro" id="IPR014001">
    <property type="entry name" value="Helicase_ATP-bd"/>
</dbReference>
<dbReference type="PANTHER" id="PTHR33418">
    <property type="entry name" value="HELICASE-ASSOCIATED"/>
    <property type="match status" value="1"/>
</dbReference>
<dbReference type="InterPro" id="IPR005114">
    <property type="entry name" value="Helicase_assoc"/>
</dbReference>
<dbReference type="SUPFAM" id="SSF52540">
    <property type="entry name" value="P-loop containing nucleoside triphosphate hydrolases"/>
    <property type="match status" value="1"/>
</dbReference>
<dbReference type="InterPro" id="IPR006935">
    <property type="entry name" value="Helicase/UvrB_N"/>
</dbReference>
<name>A0ABP0HKE3_9DINO</name>
<evidence type="ECO:0000259" key="2">
    <source>
        <dbReference type="PROSITE" id="PS51194"/>
    </source>
</evidence>
<dbReference type="Pfam" id="PF00271">
    <property type="entry name" value="Helicase_C"/>
    <property type="match status" value="1"/>
</dbReference>
<dbReference type="PANTHER" id="PTHR33418:SF1">
    <property type="entry name" value="HELICASE-ASSOCIATED DOMAIN-CONTAINING PROTEIN"/>
    <property type="match status" value="1"/>
</dbReference>
<evidence type="ECO:0000259" key="1">
    <source>
        <dbReference type="PROSITE" id="PS51192"/>
    </source>
</evidence>
<dbReference type="Gene3D" id="3.40.50.300">
    <property type="entry name" value="P-loop containing nucleotide triphosphate hydrolases"/>
    <property type="match status" value="2"/>
</dbReference>
<feature type="domain" description="Helicase C-terminal" evidence="2">
    <location>
        <begin position="316"/>
        <end position="488"/>
    </location>
</feature>
<evidence type="ECO:0000313" key="3">
    <source>
        <dbReference type="EMBL" id="CAK8989814.1"/>
    </source>
</evidence>
<comment type="caution">
    <text evidence="3">The sequence shown here is derived from an EMBL/GenBank/DDBJ whole genome shotgun (WGS) entry which is preliminary data.</text>
</comment>
<proteinExistence type="predicted"/>
<feature type="domain" description="Helicase ATP-binding" evidence="1">
    <location>
        <begin position="188"/>
        <end position="333"/>
    </location>
</feature>
<dbReference type="SMART" id="SM00490">
    <property type="entry name" value="HELICc"/>
    <property type="match status" value="1"/>
</dbReference>
<dbReference type="PROSITE" id="PS51192">
    <property type="entry name" value="HELICASE_ATP_BIND_1"/>
    <property type="match status" value="1"/>
</dbReference>
<dbReference type="SMART" id="SM00487">
    <property type="entry name" value="DEXDc"/>
    <property type="match status" value="1"/>
</dbReference>
<dbReference type="PROSITE" id="PS51194">
    <property type="entry name" value="HELICASE_CTER"/>
    <property type="match status" value="1"/>
</dbReference>
<dbReference type="Gene3D" id="6.10.140.530">
    <property type="match status" value="2"/>
</dbReference>
<dbReference type="Pfam" id="PF03457">
    <property type="entry name" value="HA"/>
    <property type="match status" value="2"/>
</dbReference>
<protein>
    <submittedName>
        <fullName evidence="3">UvrABC system protein B (Protein UvrB) (Excinuclease ABC subunit B)</fullName>
    </submittedName>
</protein>
<accession>A0ABP0HKE3</accession>
<organism evidence="3 4">
    <name type="scientific">Durusdinium trenchii</name>
    <dbReference type="NCBI Taxonomy" id="1381693"/>
    <lineage>
        <taxon>Eukaryota</taxon>
        <taxon>Sar</taxon>
        <taxon>Alveolata</taxon>
        <taxon>Dinophyceae</taxon>
        <taxon>Suessiales</taxon>
        <taxon>Symbiodiniaceae</taxon>
        <taxon>Durusdinium</taxon>
    </lineage>
</organism>
<evidence type="ECO:0000313" key="4">
    <source>
        <dbReference type="Proteomes" id="UP001642464"/>
    </source>
</evidence>
<gene>
    <name evidence="3" type="ORF">SCF082_LOCUS1977</name>
</gene>
<dbReference type="EMBL" id="CAXAMM010000980">
    <property type="protein sequence ID" value="CAK8989814.1"/>
    <property type="molecule type" value="Genomic_DNA"/>
</dbReference>
<keyword evidence="4" id="KW-1185">Reference proteome</keyword>
<sequence>MILFGCVWGSDSDNIIPQNPTNVFLTLEAIHLGDLAPGIELELISALDLQTITWNQVPVKLKQQLRLPFRDKGIDSLALNLSVAVQAKDYAGTAHFSPLKPYVQQLIVATNHSTVLPEDWLRFTGARQRRYTAEEINAWRRGAAKAAARWMGEQKRKHRRAGSQVSRRLQRWPHQKDCLEQCRAFIANRTANAKKDFFVQMATGTGKSLVMADLLADLSPSGKACVIVPKLDLMEQMAKLLENALPSVFISRVGTGWRANLTADVFVCVRNSAWQLENVSFDLLLLDEAHHYEPTGVIQDYSILVPVVSEGDPRPSLVEIIQNLPLSRKILAFCNTVCEAKRFTKLLIDAGIPAGHYNADTKQSRRQQILSSFALNEAGGGIRVLVTVDVLSEGVDLPWADTCLFVAPRRGIRFRQCVGRVLRRETGKLDALVIAPPIVANPASGNLTEDRELRRLLQDLASVDPVFRRSLGEKKLGQTLPLAIKAGGLPGVTVEDVLEQAAELLDLRVLPSVLKLFQTTWESWYDRLRQYKEEHGNVQVRHKYKTADGYSLGMWVRRQRKAKSICKLPAKRVALLDEQGFVWSCRRVQSWESWYNRLRQYKEEHGNVLVPHKYKTADGYSLGTWVTTQRGANARGELAAERVALLDEQDFVWSVRGKRSDVPYQ</sequence>
<dbReference type="InterPro" id="IPR027417">
    <property type="entry name" value="P-loop_NTPase"/>
</dbReference>
<dbReference type="Proteomes" id="UP001642464">
    <property type="component" value="Unassembled WGS sequence"/>
</dbReference>
<dbReference type="Pfam" id="PF04851">
    <property type="entry name" value="ResIII"/>
    <property type="match status" value="1"/>
</dbReference>
<dbReference type="InterPro" id="IPR001650">
    <property type="entry name" value="Helicase_C-like"/>
</dbReference>
<reference evidence="3 4" key="1">
    <citation type="submission" date="2024-02" db="EMBL/GenBank/DDBJ databases">
        <authorList>
            <person name="Chen Y."/>
            <person name="Shah S."/>
            <person name="Dougan E. K."/>
            <person name="Thang M."/>
            <person name="Chan C."/>
        </authorList>
    </citation>
    <scope>NUCLEOTIDE SEQUENCE [LARGE SCALE GENOMIC DNA]</scope>
</reference>